<evidence type="ECO:0000313" key="3">
    <source>
        <dbReference type="Proteomes" id="UP000016587"/>
    </source>
</evidence>
<name>T2G8R9_MEGG1</name>
<dbReference type="eggNOG" id="COG2227">
    <property type="taxonomic scope" value="Bacteria"/>
</dbReference>
<organism evidence="2 3">
    <name type="scientific">Megalodesulfovibrio gigas (strain ATCC 19364 / DSM 1382 / NCIMB 9332 / VKM B-1759)</name>
    <name type="common">Desulfovibrio gigas</name>
    <dbReference type="NCBI Taxonomy" id="1121448"/>
    <lineage>
        <taxon>Bacteria</taxon>
        <taxon>Pseudomonadati</taxon>
        <taxon>Thermodesulfobacteriota</taxon>
        <taxon>Desulfovibrionia</taxon>
        <taxon>Desulfovibrionales</taxon>
        <taxon>Desulfovibrionaceae</taxon>
        <taxon>Megalodesulfovibrio</taxon>
    </lineage>
</organism>
<dbReference type="Proteomes" id="UP000016587">
    <property type="component" value="Chromosome"/>
</dbReference>
<dbReference type="OrthoDB" id="9816564at2"/>
<reference evidence="2 3" key="1">
    <citation type="journal article" date="2013" name="J. Bacteriol.">
        <title>Roles of HynAB and Ech, the only two hydrogenases found in the model sulfate reducer Desulfovibrio gigas.</title>
        <authorList>
            <person name="Morais-Silva F.O."/>
            <person name="Santos C.I."/>
            <person name="Rodrigues R."/>
            <person name="Pereira I.A."/>
            <person name="Rodrigues-Pousada C."/>
        </authorList>
    </citation>
    <scope>NUCLEOTIDE SEQUENCE [LARGE SCALE GENOMIC DNA]</scope>
    <source>
        <strain evidence="3">ATCC 19364 / DSM 1382 / NCIMB 9332 / VKM B-1759</strain>
    </source>
</reference>
<dbReference type="CDD" id="cd02440">
    <property type="entry name" value="AdoMet_MTases"/>
    <property type="match status" value="1"/>
</dbReference>
<dbReference type="STRING" id="1121448.DGI_1123"/>
<keyword evidence="3" id="KW-1185">Reference proteome</keyword>
<reference evidence="3" key="2">
    <citation type="submission" date="2013-07" db="EMBL/GenBank/DDBJ databases">
        <authorList>
            <person name="Morais-Silva F.O."/>
            <person name="Rezende A.M."/>
            <person name="Pimentel C."/>
            <person name="Resende D.M."/>
            <person name="Santos C.I."/>
            <person name="Clemente C."/>
            <person name="de Oliveira L.M."/>
            <person name="da Silva S.M."/>
            <person name="Costa D.A."/>
            <person name="Varela-Raposo A."/>
            <person name="Horacio E.C.A."/>
            <person name="Matos M."/>
            <person name="Flores O."/>
            <person name="Ruiz J.C."/>
            <person name="Rodrigues-Pousada C."/>
        </authorList>
    </citation>
    <scope>NUCLEOTIDE SEQUENCE [LARGE SCALE GENOMIC DNA]</scope>
    <source>
        <strain evidence="3">ATCC 19364 / DSM 1382 / NCIMB 9332 / VKM B-1759</strain>
    </source>
</reference>
<dbReference type="KEGG" id="dgg:DGI_1123"/>
<dbReference type="Gene3D" id="3.40.50.150">
    <property type="entry name" value="Vaccinia Virus protein VP39"/>
    <property type="match status" value="1"/>
</dbReference>
<evidence type="ECO:0000313" key="2">
    <source>
        <dbReference type="EMBL" id="AGW12990.1"/>
    </source>
</evidence>
<keyword evidence="2" id="KW-0489">Methyltransferase</keyword>
<dbReference type="AlphaFoldDB" id="T2G8R9"/>
<dbReference type="GO" id="GO:0008168">
    <property type="term" value="F:methyltransferase activity"/>
    <property type="evidence" value="ECO:0007669"/>
    <property type="project" value="UniProtKB-KW"/>
</dbReference>
<accession>T2G8R9</accession>
<keyword evidence="1 2" id="KW-0808">Transferase</keyword>
<gene>
    <name evidence="2" type="ORF">DGI_1123</name>
</gene>
<dbReference type="HOGENOM" id="CLU_920477_0_0_7"/>
<protein>
    <submittedName>
        <fullName evidence="2">Putative methyltransferase</fullName>
    </submittedName>
</protein>
<dbReference type="RefSeq" id="WP_021759747.1">
    <property type="nucleotide sequence ID" value="NC_022444.1"/>
</dbReference>
<evidence type="ECO:0000256" key="1">
    <source>
        <dbReference type="ARBA" id="ARBA00022679"/>
    </source>
</evidence>
<dbReference type="PANTHER" id="PTHR43861">
    <property type="entry name" value="TRANS-ACONITATE 2-METHYLTRANSFERASE-RELATED"/>
    <property type="match status" value="1"/>
</dbReference>
<dbReference type="PATRIC" id="fig|1121448.10.peg.1123"/>
<dbReference type="SUPFAM" id="SSF53335">
    <property type="entry name" value="S-adenosyl-L-methionine-dependent methyltransferases"/>
    <property type="match status" value="1"/>
</dbReference>
<dbReference type="GO" id="GO:0032259">
    <property type="term" value="P:methylation"/>
    <property type="evidence" value="ECO:0007669"/>
    <property type="project" value="UniProtKB-KW"/>
</dbReference>
<sequence length="302" mass="34407">MDEQHAMMMAIEDRIRQGNFRKDVLQLMDDDCNAVLEFGYGDGTLLFAAKLLKGAQKIYGIDVAQSEASSLFDGAWHLDLSREESELGDEWAEAFDCVISCCVIEHVYDPWAVLSKLRKYLKPDGRIIFEVPNIQCWESLYRIAVGEFPYTSGAHFDSTHIRWYTVHSFAEILEFVGFELESVLPLTFGADLSFLQHVNELKTITLPPPGVNSDAPPIIMKFPVDMKAMYPFFVAPRFIFTARRGPAPLRDRKAGYHDEFEAFRLQHSSGCRFMEKIIADPVNAAVARRLSEKFKVSIRHVL</sequence>
<dbReference type="InterPro" id="IPR029063">
    <property type="entry name" value="SAM-dependent_MTases_sf"/>
</dbReference>
<dbReference type="EMBL" id="CP006585">
    <property type="protein sequence ID" value="AGW12990.1"/>
    <property type="molecule type" value="Genomic_DNA"/>
</dbReference>
<dbReference type="Pfam" id="PF13489">
    <property type="entry name" value="Methyltransf_23"/>
    <property type="match status" value="1"/>
</dbReference>
<dbReference type="PANTHER" id="PTHR43861:SF3">
    <property type="entry name" value="PUTATIVE (AFU_ORTHOLOGUE AFUA_2G14390)-RELATED"/>
    <property type="match status" value="1"/>
</dbReference>
<proteinExistence type="predicted"/>